<sequence length="79" mass="9411">MRSRNSSMREAYEKENDAVHAMFRTGLNECVQLERKGIYIWYVANDEVWIPHEQEPYTSIKDARIDAVNAYLKELKKPY</sequence>
<proteinExistence type="predicted"/>
<accession>A0A4R3SX58</accession>
<dbReference type="EMBL" id="SMBP01000031">
    <property type="protein sequence ID" value="TCU52847.1"/>
    <property type="molecule type" value="Genomic_DNA"/>
</dbReference>
<comment type="caution">
    <text evidence="1">The sequence shown here is derived from an EMBL/GenBank/DDBJ whole genome shotgun (WGS) entry which is preliminary data.</text>
</comment>
<evidence type="ECO:0000313" key="2">
    <source>
        <dbReference type="Proteomes" id="UP000295773"/>
    </source>
</evidence>
<keyword evidence="2" id="KW-1185">Reference proteome</keyword>
<gene>
    <name evidence="1" type="ORF">EDD61_13113</name>
</gene>
<protein>
    <submittedName>
        <fullName evidence="1">Uncharacterized protein</fullName>
    </submittedName>
</protein>
<name>A0A4R3SX58_9FIRM</name>
<dbReference type="Proteomes" id="UP000295773">
    <property type="component" value="Unassembled WGS sequence"/>
</dbReference>
<dbReference type="AlphaFoldDB" id="A0A4R3SX58"/>
<organism evidence="1 2">
    <name type="scientific">Longicatena caecimuris</name>
    <dbReference type="NCBI Taxonomy" id="1796635"/>
    <lineage>
        <taxon>Bacteria</taxon>
        <taxon>Bacillati</taxon>
        <taxon>Bacillota</taxon>
        <taxon>Erysipelotrichia</taxon>
        <taxon>Erysipelotrichales</taxon>
        <taxon>Erysipelotrichaceae</taxon>
        <taxon>Longicatena</taxon>
    </lineage>
</organism>
<reference evidence="1 2" key="1">
    <citation type="submission" date="2019-03" db="EMBL/GenBank/DDBJ databases">
        <title>Genomic Encyclopedia of Type Strains, Phase IV (KMG-IV): sequencing the most valuable type-strain genomes for metagenomic binning, comparative biology and taxonomic classification.</title>
        <authorList>
            <person name="Goeker M."/>
        </authorList>
    </citation>
    <scope>NUCLEOTIDE SEQUENCE [LARGE SCALE GENOMIC DNA]</scope>
    <source>
        <strain evidence="1 2">DSM 29481</strain>
    </source>
</reference>
<evidence type="ECO:0000313" key="1">
    <source>
        <dbReference type="EMBL" id="TCU52847.1"/>
    </source>
</evidence>